<evidence type="ECO:0000256" key="7">
    <source>
        <dbReference type="ARBA" id="ARBA00022741"/>
    </source>
</evidence>
<dbReference type="NCBIfam" id="NF004160">
    <property type="entry name" value="PRK05627.1-3"/>
    <property type="match status" value="1"/>
</dbReference>
<evidence type="ECO:0000256" key="10">
    <source>
        <dbReference type="ARBA" id="ARBA00022840"/>
    </source>
</evidence>
<protein>
    <recommendedName>
        <fullName evidence="14">Riboflavin biosynthesis protein</fullName>
    </recommendedName>
    <domain>
        <recommendedName>
            <fullName evidence="14">Riboflavin kinase</fullName>
            <ecNumber evidence="14">2.7.1.26</ecNumber>
        </recommendedName>
        <alternativeName>
            <fullName evidence="14">Flavokinase</fullName>
        </alternativeName>
    </domain>
    <domain>
        <recommendedName>
            <fullName evidence="14">FMN adenylyltransferase</fullName>
            <ecNumber evidence="14">2.7.7.2</ecNumber>
        </recommendedName>
        <alternativeName>
            <fullName evidence="14">FAD pyrophosphorylase</fullName>
        </alternativeName>
        <alternativeName>
            <fullName evidence="14">FAD synthase</fullName>
        </alternativeName>
    </domain>
</protein>
<reference evidence="16 17" key="1">
    <citation type="submission" date="2024-09" db="EMBL/GenBank/DDBJ databases">
        <title>Floridaenema gen nov. (Aerosakkonemataceae, Aerosakkonematales ord. nov., Cyanobacteria) from benthic tropical and subtropical fresh waters, with the description of four new species.</title>
        <authorList>
            <person name="Moretto J.A."/>
            <person name="Berthold D.E."/>
            <person name="Lefler F.W."/>
            <person name="Huang I.-S."/>
            <person name="Laughinghouse H. IV."/>
        </authorList>
    </citation>
    <scope>NUCLEOTIDE SEQUENCE [LARGE SCALE GENOMIC DNA]</scope>
    <source>
        <strain evidence="16 17">BLCC-F167</strain>
    </source>
</reference>
<evidence type="ECO:0000256" key="6">
    <source>
        <dbReference type="ARBA" id="ARBA00022695"/>
    </source>
</evidence>
<keyword evidence="10 14" id="KW-0067">ATP-binding</keyword>
<keyword evidence="4 14" id="KW-0288">FMN</keyword>
<evidence type="ECO:0000256" key="3">
    <source>
        <dbReference type="ARBA" id="ARBA00022630"/>
    </source>
</evidence>
<keyword evidence="3 14" id="KW-0285">Flavoprotein</keyword>
<evidence type="ECO:0000256" key="5">
    <source>
        <dbReference type="ARBA" id="ARBA00022679"/>
    </source>
</evidence>
<feature type="domain" description="Riboflavin kinase" evidence="15">
    <location>
        <begin position="217"/>
        <end position="361"/>
    </location>
</feature>
<evidence type="ECO:0000259" key="15">
    <source>
        <dbReference type="SMART" id="SM00904"/>
    </source>
</evidence>
<comment type="caution">
    <text evidence="16">The sequence shown here is derived from an EMBL/GenBank/DDBJ whole genome shotgun (WGS) entry which is preliminary data.</text>
</comment>
<dbReference type="PANTHER" id="PTHR22749">
    <property type="entry name" value="RIBOFLAVIN KINASE/FMN ADENYLYLTRANSFERASE"/>
    <property type="match status" value="1"/>
</dbReference>
<evidence type="ECO:0000256" key="8">
    <source>
        <dbReference type="ARBA" id="ARBA00022777"/>
    </source>
</evidence>
<dbReference type="RefSeq" id="WP_413281905.1">
    <property type="nucleotide sequence ID" value="NZ_JBHFNT010000317.1"/>
</dbReference>
<keyword evidence="7 14" id="KW-0547">Nucleotide-binding</keyword>
<evidence type="ECO:0000256" key="12">
    <source>
        <dbReference type="ARBA" id="ARBA00047880"/>
    </source>
</evidence>
<dbReference type="GO" id="GO:0003919">
    <property type="term" value="F:FMN adenylyltransferase activity"/>
    <property type="evidence" value="ECO:0007669"/>
    <property type="project" value="UniProtKB-EC"/>
</dbReference>
<dbReference type="Pfam" id="PF06574">
    <property type="entry name" value="FAD_syn"/>
    <property type="match status" value="2"/>
</dbReference>
<evidence type="ECO:0000313" key="16">
    <source>
        <dbReference type="EMBL" id="MFB2839640.1"/>
    </source>
</evidence>
<keyword evidence="17" id="KW-1185">Reference proteome</keyword>
<comment type="pathway">
    <text evidence="1 14">Cofactor biosynthesis; FAD biosynthesis; FAD from FMN: step 1/1.</text>
</comment>
<dbReference type="InterPro" id="IPR002606">
    <property type="entry name" value="Riboflavin_kinase_bac"/>
</dbReference>
<dbReference type="NCBIfam" id="TIGR00083">
    <property type="entry name" value="ribF"/>
    <property type="match status" value="1"/>
</dbReference>
<dbReference type="SUPFAM" id="SSF82114">
    <property type="entry name" value="Riboflavin kinase-like"/>
    <property type="match status" value="1"/>
</dbReference>
<dbReference type="Gene3D" id="3.40.50.620">
    <property type="entry name" value="HUPs"/>
    <property type="match status" value="1"/>
</dbReference>
<dbReference type="InterPro" id="IPR014729">
    <property type="entry name" value="Rossmann-like_a/b/a_fold"/>
</dbReference>
<name>A0ABV4WX35_9CYAN</name>
<keyword evidence="11" id="KW-0511">Multifunctional enzyme</keyword>
<comment type="pathway">
    <text evidence="2 14">Cofactor biosynthesis; FMN biosynthesis; FMN from riboflavin (ATP route): step 1/1.</text>
</comment>
<sequence>MWVTSSLATALTPTAVALGNFDGVHQGHQQVVKPVLPVLHSSDARSPAVSTQGGRRLDNGLLIDVDHDCWESDYRISASDRPFSTVVTFNPHPREFFTGQPRALLTPLDEKVAQLTALGVEQLVLLPFDREMADLSPEEFVEQILVRQLKAKWISVGQDFCFGNGRSGTSADLKKIAVKYGVEVTIVPIQNNEGERISSSAIRQFLLEGEVERANQLLGRPYTLIGCVIQGQQLGRTIGFPTANLQLPANKFLPRFGVYAVRVAIDRAKETEISAPNAATEGNSPIVTPIRGVMNIGRRPTVDGTNQTVEVHLLDWSGDLYGKTLTVSLEKFLRPEQKFASLEELKQQITADCWQARSVLS</sequence>
<comment type="catalytic activity">
    <reaction evidence="12 14">
        <text>riboflavin + ATP = FMN + ADP + H(+)</text>
        <dbReference type="Rhea" id="RHEA:14357"/>
        <dbReference type="ChEBI" id="CHEBI:15378"/>
        <dbReference type="ChEBI" id="CHEBI:30616"/>
        <dbReference type="ChEBI" id="CHEBI:57986"/>
        <dbReference type="ChEBI" id="CHEBI:58210"/>
        <dbReference type="ChEBI" id="CHEBI:456216"/>
        <dbReference type="EC" id="2.7.1.26"/>
    </reaction>
</comment>
<dbReference type="InterPro" id="IPR015864">
    <property type="entry name" value="FAD_synthase"/>
</dbReference>
<dbReference type="PANTHER" id="PTHR22749:SF6">
    <property type="entry name" value="RIBOFLAVIN KINASE"/>
    <property type="match status" value="1"/>
</dbReference>
<dbReference type="PIRSF" id="PIRSF004491">
    <property type="entry name" value="FAD_Synth"/>
    <property type="match status" value="1"/>
</dbReference>
<dbReference type="Pfam" id="PF01687">
    <property type="entry name" value="Flavokinase"/>
    <property type="match status" value="1"/>
</dbReference>
<dbReference type="SMART" id="SM00904">
    <property type="entry name" value="Flavokinase"/>
    <property type="match status" value="1"/>
</dbReference>
<dbReference type="EC" id="2.7.7.2" evidence="14"/>
<dbReference type="EC" id="2.7.1.26" evidence="14"/>
<keyword evidence="9 14" id="KW-0274">FAD</keyword>
<comment type="catalytic activity">
    <reaction evidence="13 14">
        <text>FMN + ATP + H(+) = FAD + diphosphate</text>
        <dbReference type="Rhea" id="RHEA:17237"/>
        <dbReference type="ChEBI" id="CHEBI:15378"/>
        <dbReference type="ChEBI" id="CHEBI:30616"/>
        <dbReference type="ChEBI" id="CHEBI:33019"/>
        <dbReference type="ChEBI" id="CHEBI:57692"/>
        <dbReference type="ChEBI" id="CHEBI:58210"/>
        <dbReference type="EC" id="2.7.7.2"/>
    </reaction>
</comment>
<evidence type="ECO:0000256" key="1">
    <source>
        <dbReference type="ARBA" id="ARBA00004726"/>
    </source>
</evidence>
<evidence type="ECO:0000256" key="14">
    <source>
        <dbReference type="PIRNR" id="PIRNR004491"/>
    </source>
</evidence>
<dbReference type="InterPro" id="IPR023465">
    <property type="entry name" value="Riboflavin_kinase_dom_sf"/>
</dbReference>
<evidence type="ECO:0000313" key="17">
    <source>
        <dbReference type="Proteomes" id="UP001576780"/>
    </source>
</evidence>
<keyword evidence="6 14" id="KW-0548">Nucleotidyltransferase</keyword>
<evidence type="ECO:0000256" key="13">
    <source>
        <dbReference type="ARBA" id="ARBA00049494"/>
    </source>
</evidence>
<dbReference type="Proteomes" id="UP001576780">
    <property type="component" value="Unassembled WGS sequence"/>
</dbReference>
<dbReference type="InterPro" id="IPR015865">
    <property type="entry name" value="Riboflavin_kinase_bac/euk"/>
</dbReference>
<keyword evidence="5 14" id="KW-0808">Transferase</keyword>
<dbReference type="Gene3D" id="2.40.30.30">
    <property type="entry name" value="Riboflavin kinase-like"/>
    <property type="match status" value="1"/>
</dbReference>
<evidence type="ECO:0000256" key="11">
    <source>
        <dbReference type="ARBA" id="ARBA00023268"/>
    </source>
</evidence>
<proteinExistence type="inferred from homology"/>
<dbReference type="SUPFAM" id="SSF52374">
    <property type="entry name" value="Nucleotidylyl transferase"/>
    <property type="match status" value="1"/>
</dbReference>
<dbReference type="CDD" id="cd02064">
    <property type="entry name" value="FAD_synthetase_N"/>
    <property type="match status" value="1"/>
</dbReference>
<dbReference type="GO" id="GO:0008531">
    <property type="term" value="F:riboflavin kinase activity"/>
    <property type="evidence" value="ECO:0007669"/>
    <property type="project" value="UniProtKB-EC"/>
</dbReference>
<dbReference type="InterPro" id="IPR023468">
    <property type="entry name" value="Riboflavin_kinase"/>
</dbReference>
<dbReference type="EMBL" id="JBHFNT010000317">
    <property type="protein sequence ID" value="MFB2839640.1"/>
    <property type="molecule type" value="Genomic_DNA"/>
</dbReference>
<evidence type="ECO:0000256" key="4">
    <source>
        <dbReference type="ARBA" id="ARBA00022643"/>
    </source>
</evidence>
<evidence type="ECO:0000256" key="2">
    <source>
        <dbReference type="ARBA" id="ARBA00005201"/>
    </source>
</evidence>
<comment type="similarity">
    <text evidence="14">Belongs to the ribF family.</text>
</comment>
<accession>A0ABV4WX35</accession>
<organism evidence="16 17">
    <name type="scientific">Floridaenema evergladense BLCC-F167</name>
    <dbReference type="NCBI Taxonomy" id="3153639"/>
    <lineage>
        <taxon>Bacteria</taxon>
        <taxon>Bacillati</taxon>
        <taxon>Cyanobacteriota</taxon>
        <taxon>Cyanophyceae</taxon>
        <taxon>Oscillatoriophycideae</taxon>
        <taxon>Aerosakkonematales</taxon>
        <taxon>Aerosakkonemataceae</taxon>
        <taxon>Floridanema</taxon>
        <taxon>Floridanema evergladense</taxon>
    </lineage>
</organism>
<evidence type="ECO:0000256" key="9">
    <source>
        <dbReference type="ARBA" id="ARBA00022827"/>
    </source>
</evidence>
<gene>
    <name evidence="16" type="ORF">ACE1CA_34545</name>
</gene>
<keyword evidence="8 14" id="KW-0418">Kinase</keyword>